<keyword evidence="2" id="KW-0812">Transmembrane</keyword>
<dbReference type="EMBL" id="JABSTU010000005">
    <property type="protein sequence ID" value="KAH8032063.1"/>
    <property type="molecule type" value="Genomic_DNA"/>
</dbReference>
<dbReference type="AlphaFoldDB" id="A0A9J6ECY7"/>
<evidence type="ECO:0000313" key="4">
    <source>
        <dbReference type="Proteomes" id="UP000821866"/>
    </source>
</evidence>
<organism evidence="3 4">
    <name type="scientific">Rhipicephalus microplus</name>
    <name type="common">Cattle tick</name>
    <name type="synonym">Boophilus microplus</name>
    <dbReference type="NCBI Taxonomy" id="6941"/>
    <lineage>
        <taxon>Eukaryota</taxon>
        <taxon>Metazoa</taxon>
        <taxon>Ecdysozoa</taxon>
        <taxon>Arthropoda</taxon>
        <taxon>Chelicerata</taxon>
        <taxon>Arachnida</taxon>
        <taxon>Acari</taxon>
        <taxon>Parasitiformes</taxon>
        <taxon>Ixodida</taxon>
        <taxon>Ixodoidea</taxon>
        <taxon>Ixodidae</taxon>
        <taxon>Rhipicephalinae</taxon>
        <taxon>Rhipicephalus</taxon>
        <taxon>Boophilus</taxon>
    </lineage>
</organism>
<evidence type="ECO:0000313" key="3">
    <source>
        <dbReference type="EMBL" id="KAH8032063.1"/>
    </source>
</evidence>
<proteinExistence type="predicted"/>
<keyword evidence="2" id="KW-0472">Membrane</keyword>
<sequence>MSKSSVKHKSSRTSKPIPVVQTGVPCSQPAAVQHAAPETTETATALPPPISQIASPAEQVGVEQRSGTVLVVAVFLGAAFSVFMLALVVVALFGSAKAGHSSGNASSFCCVNEALVVLSVVNSSISPCEDFYAHVCSRVDEEAVYYLSPAFRVATNRRLLESSALGSDRTAAGRLLESLNDRFLSDDTPFDEDVADFAMAILDTGLADKRMNSSTMARFFVELSLRYGLPAVIFFSVSKAGTSLAIDRNDCIAGDGYKRILIRGLEALNKALNVSVTFDQLTQVASNLTKQSSTSASKTISHGLHESPFTSLLETEWATILRDLILPAYPNLTVVVMQKKDRINELFSALIDKSPQHLTVVYAIMCTALTTRDAIEEDAPGQMTDVPCQVLQVCELEDRLVTDMVRSSRMDSHILFVFSKTRADVIQRAKRHPMFEATSEQELTNEMSKLKLMLPLEIVASDVPIPTVSKTFATNLLKARSYAYDVRTAKVARDIPSADSLFLPSLVRFGNVIYFPTNLYVLLNKEPNVTSPLVIPTFGVQIATQMWTFLLEKPWPPKTRENIKASLQCFSKKHANVSTGKDPVKTATAALAVPTAVDDIVEPQWNTIQMVNNTKISIVQLVYLMWVYDKCGGTAAAAFGTPSARAYGAGGCGTCPQGGCSPGYTAYSQTQTGDFIVLGSQGLPSPGEARNLNSPLVRASSASEEAMNTSVPLVPKERRGSLERAKKTKKSK</sequence>
<gene>
    <name evidence="3" type="ORF">HPB51_022903</name>
</gene>
<dbReference type="SUPFAM" id="SSF55486">
    <property type="entry name" value="Metalloproteases ('zincins'), catalytic domain"/>
    <property type="match status" value="1"/>
</dbReference>
<evidence type="ECO:0000256" key="2">
    <source>
        <dbReference type="SAM" id="Phobius"/>
    </source>
</evidence>
<comment type="caution">
    <text evidence="3">The sequence shown here is derived from an EMBL/GenBank/DDBJ whole genome shotgun (WGS) entry which is preliminary data.</text>
</comment>
<feature type="region of interest" description="Disordered" evidence="1">
    <location>
        <begin position="687"/>
        <end position="732"/>
    </location>
</feature>
<keyword evidence="4" id="KW-1185">Reference proteome</keyword>
<evidence type="ECO:0000256" key="1">
    <source>
        <dbReference type="SAM" id="MobiDB-lite"/>
    </source>
</evidence>
<dbReference type="Proteomes" id="UP000821866">
    <property type="component" value="Chromosome 3"/>
</dbReference>
<reference evidence="3" key="2">
    <citation type="submission" date="2021-09" db="EMBL/GenBank/DDBJ databases">
        <authorList>
            <person name="Jia N."/>
            <person name="Wang J."/>
            <person name="Shi W."/>
            <person name="Du L."/>
            <person name="Sun Y."/>
            <person name="Zhan W."/>
            <person name="Jiang J."/>
            <person name="Wang Q."/>
            <person name="Zhang B."/>
            <person name="Ji P."/>
            <person name="Sakyi L.B."/>
            <person name="Cui X."/>
            <person name="Yuan T."/>
            <person name="Jiang B."/>
            <person name="Yang W."/>
            <person name="Lam T.T.-Y."/>
            <person name="Chang Q."/>
            <person name="Ding S."/>
            <person name="Wang X."/>
            <person name="Zhu J."/>
            <person name="Ruan X."/>
            <person name="Zhao L."/>
            <person name="Wei J."/>
            <person name="Que T."/>
            <person name="Du C."/>
            <person name="Cheng J."/>
            <person name="Dai P."/>
            <person name="Han X."/>
            <person name="Huang E."/>
            <person name="Gao Y."/>
            <person name="Liu J."/>
            <person name="Shao H."/>
            <person name="Ye R."/>
            <person name="Li L."/>
            <person name="Wei W."/>
            <person name="Wang X."/>
            <person name="Wang C."/>
            <person name="Huo Q."/>
            <person name="Li W."/>
            <person name="Guo W."/>
            <person name="Chen H."/>
            <person name="Chen S."/>
            <person name="Zhou L."/>
            <person name="Zhou L."/>
            <person name="Ni X."/>
            <person name="Tian J."/>
            <person name="Zhou Y."/>
            <person name="Sheng Y."/>
            <person name="Liu T."/>
            <person name="Pan Y."/>
            <person name="Xia L."/>
            <person name="Li J."/>
            <person name="Zhao F."/>
            <person name="Cao W."/>
        </authorList>
    </citation>
    <scope>NUCLEOTIDE SEQUENCE</scope>
    <source>
        <strain evidence="3">Rmic-2018</strain>
        <tissue evidence="3">Larvae</tissue>
    </source>
</reference>
<keyword evidence="2" id="KW-1133">Transmembrane helix</keyword>
<accession>A0A9J6ECY7</accession>
<protein>
    <submittedName>
        <fullName evidence="3">Uncharacterized protein</fullName>
    </submittedName>
</protein>
<feature type="compositionally biased region" description="Basic and acidic residues" evidence="1">
    <location>
        <begin position="715"/>
        <end position="725"/>
    </location>
</feature>
<name>A0A9J6ECY7_RHIMP</name>
<feature type="transmembrane region" description="Helical" evidence="2">
    <location>
        <begin position="69"/>
        <end position="94"/>
    </location>
</feature>
<reference evidence="3" key="1">
    <citation type="journal article" date="2020" name="Cell">
        <title>Large-Scale Comparative Analyses of Tick Genomes Elucidate Their Genetic Diversity and Vector Capacities.</title>
        <authorList>
            <consortium name="Tick Genome and Microbiome Consortium (TIGMIC)"/>
            <person name="Jia N."/>
            <person name="Wang J."/>
            <person name="Shi W."/>
            <person name="Du L."/>
            <person name="Sun Y."/>
            <person name="Zhan W."/>
            <person name="Jiang J.F."/>
            <person name="Wang Q."/>
            <person name="Zhang B."/>
            <person name="Ji P."/>
            <person name="Bell-Sakyi L."/>
            <person name="Cui X.M."/>
            <person name="Yuan T.T."/>
            <person name="Jiang B.G."/>
            <person name="Yang W.F."/>
            <person name="Lam T.T."/>
            <person name="Chang Q.C."/>
            <person name="Ding S.J."/>
            <person name="Wang X.J."/>
            <person name="Zhu J.G."/>
            <person name="Ruan X.D."/>
            <person name="Zhao L."/>
            <person name="Wei J.T."/>
            <person name="Ye R.Z."/>
            <person name="Que T.C."/>
            <person name="Du C.H."/>
            <person name="Zhou Y.H."/>
            <person name="Cheng J.X."/>
            <person name="Dai P.F."/>
            <person name="Guo W.B."/>
            <person name="Han X.H."/>
            <person name="Huang E.J."/>
            <person name="Li L.F."/>
            <person name="Wei W."/>
            <person name="Gao Y.C."/>
            <person name="Liu J.Z."/>
            <person name="Shao H.Z."/>
            <person name="Wang X."/>
            <person name="Wang C.C."/>
            <person name="Yang T.C."/>
            <person name="Huo Q.B."/>
            <person name="Li W."/>
            <person name="Chen H.Y."/>
            <person name="Chen S.E."/>
            <person name="Zhou L.G."/>
            <person name="Ni X.B."/>
            <person name="Tian J.H."/>
            <person name="Sheng Y."/>
            <person name="Liu T."/>
            <person name="Pan Y.S."/>
            <person name="Xia L.Y."/>
            <person name="Li J."/>
            <person name="Zhao F."/>
            <person name="Cao W.C."/>
        </authorList>
    </citation>
    <scope>NUCLEOTIDE SEQUENCE</scope>
    <source>
        <strain evidence="3">Rmic-2018</strain>
    </source>
</reference>
<feature type="compositionally biased region" description="Polar residues" evidence="1">
    <location>
        <begin position="700"/>
        <end position="711"/>
    </location>
</feature>